<feature type="compositionally biased region" description="Basic and acidic residues" evidence="1">
    <location>
        <begin position="519"/>
        <end position="533"/>
    </location>
</feature>
<feature type="compositionally biased region" description="Basic and acidic residues" evidence="1">
    <location>
        <begin position="28"/>
        <end position="37"/>
    </location>
</feature>
<feature type="region of interest" description="Disordered" evidence="1">
    <location>
        <begin position="395"/>
        <end position="438"/>
    </location>
</feature>
<protein>
    <submittedName>
        <fullName evidence="2">Uncharacterized protein</fullName>
    </submittedName>
</protein>
<name>A0A0E1RXH8_COCIM</name>
<evidence type="ECO:0000313" key="2">
    <source>
        <dbReference type="EMBL" id="EAS30998.1"/>
    </source>
</evidence>
<feature type="region of interest" description="Disordered" evidence="1">
    <location>
        <begin position="286"/>
        <end position="382"/>
    </location>
</feature>
<dbReference type="GeneID" id="4561142"/>
<sequence length="579" mass="63950">MAAGTMTAFAEGERMDGIMTSLKVHGIPKHEMPSRYESDEEEMSEADLPSTDDHVYSPIDSDIGAVDYDHDRRSPSNSPNRDFAFRLPSPTPGPETPKSPVRDGKRGSCLTLMAPKTPKHENSEKQVRRSYGPYRDSPPSHKTRFFSSMLLDAEARPLRQSICSEILSSDDELGHETHFLIATSVVYHVPDSKPNIISVGPASSPSTTPPVPEQQKKRPAPLNLAPARQASSNSSRTPGKVKNRLARLMSSSKQEKRRGSYFMQLPNTSNSSILETPSFVMPNWDAAEGNWRQSGPEFEQSPETRFPERDSWFSHRMSNTSSRYSSQSQKSHASFSQGKEEKPTPALTRSGGFRKRMASHGDILSTESPSPQPPFSSFPSSSVMAEQKKRFVYSLTPPSDRSLTPHSNSGAHTSPSNQMYPTSGQTPPPGSTSREKAYSIKSVASNSSKLSLSPFDTTSFMSLAQRYVPTPTREYSSAQRRPSGSLLSPGPRSDSRFRESRHNSEISPGVSRTHTLALGEERSFGTWKEEVHEKPKRSSPSKHRHSSSKSVKWFQDKGGNMSQAGSKALNGLGSMIKRK</sequence>
<dbReference type="OrthoDB" id="4203213at2759"/>
<organism evidence="2 3">
    <name type="scientific">Coccidioides immitis (strain RS)</name>
    <name type="common">Valley fever fungus</name>
    <dbReference type="NCBI Taxonomy" id="246410"/>
    <lineage>
        <taxon>Eukaryota</taxon>
        <taxon>Fungi</taxon>
        <taxon>Dikarya</taxon>
        <taxon>Ascomycota</taxon>
        <taxon>Pezizomycotina</taxon>
        <taxon>Eurotiomycetes</taxon>
        <taxon>Eurotiomycetidae</taxon>
        <taxon>Onygenales</taxon>
        <taxon>Onygenaceae</taxon>
        <taxon>Coccidioides</taxon>
    </lineage>
</organism>
<dbReference type="Proteomes" id="UP000001261">
    <property type="component" value="Unassembled WGS sequence"/>
</dbReference>
<accession>A0A0E1RXH8</accession>
<reference evidence="3" key="2">
    <citation type="journal article" date="2010" name="Genome Res.">
        <title>Population genomic sequencing of Coccidioides fungi reveals recent hybridization and transposon control.</title>
        <authorList>
            <person name="Neafsey D.E."/>
            <person name="Barker B.M."/>
            <person name="Sharpton T.J."/>
            <person name="Stajich J.E."/>
            <person name="Park D.J."/>
            <person name="Whiston E."/>
            <person name="Hung C.-Y."/>
            <person name="McMahan C."/>
            <person name="White J."/>
            <person name="Sykes S."/>
            <person name="Heiman D."/>
            <person name="Young S."/>
            <person name="Zeng Q."/>
            <person name="Abouelleil A."/>
            <person name="Aftuck L."/>
            <person name="Bessette D."/>
            <person name="Brown A."/>
            <person name="FitzGerald M."/>
            <person name="Lui A."/>
            <person name="Macdonald J.P."/>
            <person name="Priest M."/>
            <person name="Orbach M.J."/>
            <person name="Galgiani J.N."/>
            <person name="Kirkland T.N."/>
            <person name="Cole G.T."/>
            <person name="Birren B.W."/>
            <person name="Henn M.R."/>
            <person name="Taylor J.W."/>
            <person name="Rounsley S.D."/>
        </authorList>
    </citation>
    <scope>GENOME REANNOTATION</scope>
    <source>
        <strain evidence="3">RS</strain>
    </source>
</reference>
<feature type="compositionally biased region" description="Polar residues" evidence="1">
    <location>
        <begin position="396"/>
        <end position="420"/>
    </location>
</feature>
<dbReference type="OMA" id="PRAQKKQ"/>
<feature type="compositionally biased region" description="Basic and acidic residues" evidence="1">
    <location>
        <begin position="493"/>
        <end position="504"/>
    </location>
</feature>
<feature type="compositionally biased region" description="Low complexity" evidence="1">
    <location>
        <begin position="318"/>
        <end position="337"/>
    </location>
</feature>
<evidence type="ECO:0000313" key="3">
    <source>
        <dbReference type="Proteomes" id="UP000001261"/>
    </source>
</evidence>
<evidence type="ECO:0000256" key="1">
    <source>
        <dbReference type="SAM" id="MobiDB-lite"/>
    </source>
</evidence>
<feature type="compositionally biased region" description="Basic residues" evidence="1">
    <location>
        <begin position="534"/>
        <end position="547"/>
    </location>
</feature>
<feature type="region of interest" description="Disordered" evidence="1">
    <location>
        <begin position="197"/>
        <end position="274"/>
    </location>
</feature>
<dbReference type="VEuPathDB" id="FungiDB:CIMG_06477"/>
<dbReference type="RefSeq" id="XP_001242581.1">
    <property type="nucleotide sequence ID" value="XM_001242580.2"/>
</dbReference>
<feature type="region of interest" description="Disordered" evidence="1">
    <location>
        <begin position="23"/>
        <end position="141"/>
    </location>
</feature>
<feature type="compositionally biased region" description="Polar residues" evidence="1">
    <location>
        <begin position="265"/>
        <end position="274"/>
    </location>
</feature>
<gene>
    <name evidence="2" type="ORF">CIMG_06477</name>
</gene>
<dbReference type="KEGG" id="cim:CIMG_06477"/>
<feature type="compositionally biased region" description="Low complexity" evidence="1">
    <location>
        <begin position="480"/>
        <end position="492"/>
    </location>
</feature>
<dbReference type="EMBL" id="GG704912">
    <property type="protein sequence ID" value="EAS30998.1"/>
    <property type="molecule type" value="Genomic_DNA"/>
</dbReference>
<feature type="region of interest" description="Disordered" evidence="1">
    <location>
        <begin position="471"/>
        <end position="579"/>
    </location>
</feature>
<dbReference type="AlphaFoldDB" id="A0A0E1RXH8"/>
<keyword evidence="3" id="KW-1185">Reference proteome</keyword>
<proteinExistence type="predicted"/>
<feature type="compositionally biased region" description="Basic and acidic residues" evidence="1">
    <location>
        <begin position="118"/>
        <end position="127"/>
    </location>
</feature>
<dbReference type="InParanoid" id="A0A0E1RXH8"/>
<reference evidence="3" key="1">
    <citation type="journal article" date="2009" name="Genome Res.">
        <title>Comparative genomic analyses of the human fungal pathogens Coccidioides and their relatives.</title>
        <authorList>
            <person name="Sharpton T.J."/>
            <person name="Stajich J.E."/>
            <person name="Rounsley S.D."/>
            <person name="Gardner M.J."/>
            <person name="Wortman J.R."/>
            <person name="Jordar V.S."/>
            <person name="Maiti R."/>
            <person name="Kodira C.D."/>
            <person name="Neafsey D.E."/>
            <person name="Zeng Q."/>
            <person name="Hung C.-Y."/>
            <person name="McMahan C."/>
            <person name="Muszewska A."/>
            <person name="Grynberg M."/>
            <person name="Mandel M.A."/>
            <person name="Kellner E.M."/>
            <person name="Barker B.M."/>
            <person name="Galgiani J.N."/>
            <person name="Orbach M.J."/>
            <person name="Kirkland T.N."/>
            <person name="Cole G.T."/>
            <person name="Henn M.R."/>
            <person name="Birren B.W."/>
            <person name="Taylor J.W."/>
        </authorList>
    </citation>
    <scope>NUCLEOTIDE SEQUENCE [LARGE SCALE GENOMIC DNA]</scope>
    <source>
        <strain evidence="3">RS</strain>
    </source>
</reference>